<sequence length="72" mass="8255">MHVRFLTFAIVLKTREGYVTQVLARPGTTAVRLPFKPVMTFIPQQKRQVVAVFRQNSILRLAQGDKADLRDD</sequence>
<dbReference type="EMBL" id="CABEEZ010000168">
    <property type="protein sequence ID" value="VTR61389.1"/>
    <property type="molecule type" value="Genomic_DNA"/>
</dbReference>
<gene>
    <name evidence="1" type="primary">yiaV_2</name>
    <name evidence="1" type="ORF">NCTC12965_08816</name>
</gene>
<protein>
    <submittedName>
        <fullName evidence="1">Inner membrane protein yiaV</fullName>
    </submittedName>
</protein>
<name>A0A4U9WPT3_SERFO</name>
<dbReference type="AlphaFoldDB" id="A0A4U9WPT3"/>
<evidence type="ECO:0000313" key="1">
    <source>
        <dbReference type="EMBL" id="VTR61389.1"/>
    </source>
</evidence>
<accession>A0A4U9WPT3</accession>
<reference evidence="1" key="1">
    <citation type="submission" date="2019-05" db="EMBL/GenBank/DDBJ databases">
        <authorList>
            <consortium name="Pathogen Informatics"/>
        </authorList>
    </citation>
    <scope>NUCLEOTIDE SEQUENCE [LARGE SCALE GENOMIC DNA]</scope>
    <source>
        <strain evidence="1">NCTC12965</strain>
    </source>
</reference>
<proteinExistence type="predicted"/>
<organism evidence="1">
    <name type="scientific">Serratia fonticola</name>
    <dbReference type="NCBI Taxonomy" id="47917"/>
    <lineage>
        <taxon>Bacteria</taxon>
        <taxon>Pseudomonadati</taxon>
        <taxon>Pseudomonadota</taxon>
        <taxon>Gammaproteobacteria</taxon>
        <taxon>Enterobacterales</taxon>
        <taxon>Yersiniaceae</taxon>
        <taxon>Serratia</taxon>
    </lineage>
</organism>